<name>K8XS08_RHOOP</name>
<comment type="caution">
    <text evidence="1">The sequence shown here is derived from an EMBL/GenBank/DDBJ whole genome shotgun (WGS) entry which is preliminary data.</text>
</comment>
<accession>K8XS08</accession>
<dbReference type="EMBL" id="AJYC02000008">
    <property type="protein sequence ID" value="EKT84448.1"/>
    <property type="molecule type" value="Genomic_DNA"/>
</dbReference>
<reference evidence="1 2" key="1">
    <citation type="journal article" date="2013" name="Genome Announc.">
        <title>Draft Genome Sequence of Rhodococcus opacus Strain M213 Shows a Diverse Catabolic Potential.</title>
        <authorList>
            <person name="Pathak A."/>
            <person name="Green S.J."/>
            <person name="Ogram A."/>
            <person name="Chauhan A."/>
        </authorList>
    </citation>
    <scope>NUCLEOTIDE SEQUENCE [LARGE SCALE GENOMIC DNA]</scope>
    <source>
        <strain evidence="1 2">M213</strain>
    </source>
</reference>
<evidence type="ECO:0000313" key="2">
    <source>
        <dbReference type="Proteomes" id="UP000005951"/>
    </source>
</evidence>
<sequence>MQTRDSRISDVGKITSTHYEAHILEPRFAQGYSVFDRPDSAWQFRLDCAPADRAPPQTEPHLTAEDGGRDWGAGPVIVLIRAVARLPLVSRATAA</sequence>
<evidence type="ECO:0000313" key="1">
    <source>
        <dbReference type="EMBL" id="EKT84448.1"/>
    </source>
</evidence>
<proteinExistence type="predicted"/>
<dbReference type="Proteomes" id="UP000005951">
    <property type="component" value="Unassembled WGS sequence"/>
</dbReference>
<dbReference type="AlphaFoldDB" id="K8XS08"/>
<organism evidence="1 2">
    <name type="scientific">Rhodococcus opacus M213</name>
    <dbReference type="NCBI Taxonomy" id="1129896"/>
    <lineage>
        <taxon>Bacteria</taxon>
        <taxon>Bacillati</taxon>
        <taxon>Actinomycetota</taxon>
        <taxon>Actinomycetes</taxon>
        <taxon>Mycobacteriales</taxon>
        <taxon>Nocardiaceae</taxon>
        <taxon>Rhodococcus</taxon>
    </lineage>
</organism>
<protein>
    <submittedName>
        <fullName evidence="1">Uncharacterized protein</fullName>
    </submittedName>
</protein>
<gene>
    <name evidence="1" type="ORF">WSS_A02215</name>
</gene>